<dbReference type="Pfam" id="PF00089">
    <property type="entry name" value="Trypsin"/>
    <property type="match status" value="1"/>
</dbReference>
<dbReference type="InterPro" id="IPR001254">
    <property type="entry name" value="Trypsin_dom"/>
</dbReference>
<dbReference type="EMBL" id="KU932247">
    <property type="protein sequence ID" value="APA33883.1"/>
    <property type="molecule type" value="mRNA"/>
</dbReference>
<dbReference type="EMBL" id="KJ512075">
    <property type="protein sequence ID" value="AID60298.1"/>
    <property type="molecule type" value="mRNA"/>
</dbReference>
<dbReference type="InterPro" id="IPR009003">
    <property type="entry name" value="Peptidase_S1_PA"/>
</dbReference>
<evidence type="ECO:0000313" key="5">
    <source>
        <dbReference type="EMBL" id="AID60298.1"/>
    </source>
</evidence>
<reference evidence="5" key="1">
    <citation type="journal article" date="2014" name="BMC Genomics">
        <title>Genomic insights into the serine protease gene family and expression profile analysis in the planthopper, Nilaparvata lugens.</title>
        <authorList>
            <person name="Bao Y.Y."/>
            <person name="Qin X."/>
            <person name="Yu B."/>
            <person name="Chen L.B."/>
            <person name="Wang Z.C."/>
            <person name="Zhang C.X."/>
        </authorList>
    </citation>
    <scope>NUCLEOTIDE SEQUENCE</scope>
</reference>
<reference evidence="6" key="3">
    <citation type="journal article" date="2016" name="BMC Genomics">
        <title>Seminal fluid protein genes of the brown planthopper, Nilaparvata lugens.</title>
        <authorList>
            <person name="Yu B."/>
            <person name="Li D.T."/>
            <person name="Lu J.B."/>
            <person name="Zhang W.X."/>
            <person name="Zhang C.X."/>
        </authorList>
    </citation>
    <scope>NUCLEOTIDE SEQUENCE</scope>
    <source>
        <strain evidence="6">NlSFP_secreted_comp33155</strain>
    </source>
</reference>
<dbReference type="InterPro" id="IPR043504">
    <property type="entry name" value="Peptidase_S1_PA_chymotrypsin"/>
</dbReference>
<dbReference type="PROSITE" id="PS50240">
    <property type="entry name" value="TRYPSIN_DOM"/>
    <property type="match status" value="1"/>
</dbReference>
<dbReference type="CDD" id="cd00190">
    <property type="entry name" value="Tryp_SPc"/>
    <property type="match status" value="1"/>
</dbReference>
<accession>A0A068F588</accession>
<keyword evidence="1" id="KW-1015">Disulfide bond</keyword>
<dbReference type="InterPro" id="IPR051487">
    <property type="entry name" value="Ser/Thr_Proteases_Immune/Dev"/>
</dbReference>
<dbReference type="GO" id="GO:0006508">
    <property type="term" value="P:proteolysis"/>
    <property type="evidence" value="ECO:0007669"/>
    <property type="project" value="InterPro"/>
</dbReference>
<dbReference type="Gene3D" id="2.40.10.10">
    <property type="entry name" value="Trypsin-like serine proteases"/>
    <property type="match status" value="2"/>
</dbReference>
<proteinExistence type="evidence at transcript level"/>
<evidence type="ECO:0000256" key="3">
    <source>
        <dbReference type="SAM" id="SignalP"/>
    </source>
</evidence>
<name>A0A068F588_NILLU</name>
<evidence type="ECO:0000313" key="6">
    <source>
        <dbReference type="EMBL" id="APA33883.1"/>
    </source>
</evidence>
<evidence type="ECO:0000259" key="4">
    <source>
        <dbReference type="PROSITE" id="PS50240"/>
    </source>
</evidence>
<comment type="similarity">
    <text evidence="2">Belongs to the peptidase S1 family. CLIP subfamily.</text>
</comment>
<dbReference type="OrthoDB" id="6609004at2759"/>
<dbReference type="PANTHER" id="PTHR24256">
    <property type="entry name" value="TRYPTASE-RELATED"/>
    <property type="match status" value="1"/>
</dbReference>
<keyword evidence="3" id="KW-0732">Signal</keyword>
<evidence type="ECO:0000256" key="1">
    <source>
        <dbReference type="ARBA" id="ARBA00023157"/>
    </source>
</evidence>
<sequence length="307" mass="33894">MASSFVLFLILPIHFIICSEFDPSAHRGWHLINDRKCGIRNQLKVFGGENAAIGEFPWAAQFITTKNKDSSSSMCTAAIISDQFVLLAAHCQPKEPYTSVVVAGNVDMNQDSDCGSRTNNCAPPKKTYQVERFFHPDDVFYKDIGLVKIKGRLKFNDFVAPICLEYGELLSKDYAGTEAEFAGWAAYKIDPVTNTTSGPSLLQKFTVPVQNESVCIESMHVIVRNTTSWQKDRKSFICAGSRPDQDISSEDSGGVLAVAQSVAGDIPRFFAVGVAAMHSEVPSIADVYTRVAYYMEWIMDTIANETV</sequence>
<dbReference type="AlphaFoldDB" id="A0A068F588"/>
<evidence type="ECO:0000256" key="2">
    <source>
        <dbReference type="ARBA" id="ARBA00024195"/>
    </source>
</evidence>
<dbReference type="SUPFAM" id="SSF50494">
    <property type="entry name" value="Trypsin-like serine proteases"/>
    <property type="match status" value="1"/>
</dbReference>
<protein>
    <submittedName>
        <fullName evidence="5">Easter-14</fullName>
    </submittedName>
    <submittedName>
        <fullName evidence="6">Seminal fluid protein</fullName>
    </submittedName>
</protein>
<feature type="signal peptide" evidence="3">
    <location>
        <begin position="1"/>
        <end position="18"/>
    </location>
</feature>
<dbReference type="GO" id="GO:0004252">
    <property type="term" value="F:serine-type endopeptidase activity"/>
    <property type="evidence" value="ECO:0007669"/>
    <property type="project" value="InterPro"/>
</dbReference>
<dbReference type="SMART" id="SM00020">
    <property type="entry name" value="Tryp_SPc"/>
    <property type="match status" value="1"/>
</dbReference>
<organism evidence="5">
    <name type="scientific">Nilaparvata lugens</name>
    <name type="common">Brown planthopper</name>
    <dbReference type="NCBI Taxonomy" id="108931"/>
    <lineage>
        <taxon>Eukaryota</taxon>
        <taxon>Metazoa</taxon>
        <taxon>Ecdysozoa</taxon>
        <taxon>Arthropoda</taxon>
        <taxon>Hexapoda</taxon>
        <taxon>Insecta</taxon>
        <taxon>Pterygota</taxon>
        <taxon>Neoptera</taxon>
        <taxon>Paraneoptera</taxon>
        <taxon>Hemiptera</taxon>
        <taxon>Auchenorrhyncha</taxon>
        <taxon>Fulgoroidea</taxon>
        <taxon>Delphacidae</taxon>
        <taxon>Delphacinae</taxon>
        <taxon>Nilaparvata</taxon>
    </lineage>
</organism>
<feature type="domain" description="Peptidase S1" evidence="4">
    <location>
        <begin position="45"/>
        <end position="303"/>
    </location>
</feature>
<feature type="chain" id="PRO_5001651756" evidence="3">
    <location>
        <begin position="19"/>
        <end position="307"/>
    </location>
</feature>
<reference evidence="5" key="2">
    <citation type="submission" date="2014-02" db="EMBL/GenBank/DDBJ databases">
        <authorList>
            <person name="Bao Y.-Y."/>
            <person name="Zhang C.-X."/>
        </authorList>
    </citation>
    <scope>NUCLEOTIDE SEQUENCE</scope>
</reference>